<keyword evidence="1" id="KW-0511">Multifunctional enzyme</keyword>
<evidence type="ECO:0000259" key="3">
    <source>
        <dbReference type="Pfam" id="PF17919"/>
    </source>
</evidence>
<accession>A0AAD9IRY5</accession>
<dbReference type="GO" id="GO:0003824">
    <property type="term" value="F:catalytic activity"/>
    <property type="evidence" value="ECO:0007669"/>
    <property type="project" value="UniProtKB-KW"/>
</dbReference>
<gene>
    <name evidence="4" type="ORF">LSH36_1576g00005</name>
</gene>
<reference evidence="4" key="1">
    <citation type="journal article" date="2023" name="Mol. Biol. Evol.">
        <title>Third-Generation Sequencing Reveals the Adaptive Role of the Epigenome in Three Deep-Sea Polychaetes.</title>
        <authorList>
            <person name="Perez M."/>
            <person name="Aroh O."/>
            <person name="Sun Y."/>
            <person name="Lan Y."/>
            <person name="Juniper S.K."/>
            <person name="Young C.R."/>
            <person name="Angers B."/>
            <person name="Qian P.Y."/>
        </authorList>
    </citation>
    <scope>NUCLEOTIDE SEQUENCE</scope>
    <source>
        <strain evidence="4">P08H-3</strain>
    </source>
</reference>
<dbReference type="Proteomes" id="UP001208570">
    <property type="component" value="Unassembled WGS sequence"/>
</dbReference>
<dbReference type="InterPro" id="IPR043502">
    <property type="entry name" value="DNA/RNA_pol_sf"/>
</dbReference>
<evidence type="ECO:0000313" key="4">
    <source>
        <dbReference type="EMBL" id="KAK2139887.1"/>
    </source>
</evidence>
<dbReference type="Gene3D" id="3.30.70.270">
    <property type="match status" value="2"/>
</dbReference>
<evidence type="ECO:0008006" key="6">
    <source>
        <dbReference type="Google" id="ProtNLM"/>
    </source>
</evidence>
<dbReference type="PANTHER" id="PTHR37984:SF5">
    <property type="entry name" value="PROTEIN NYNRIN-LIKE"/>
    <property type="match status" value="1"/>
</dbReference>
<sequence length="267" mass="30636">MELEDALPDSKVDIKIFVSEQDPEWLMSSSLDSIPWYNTDYIINMGQHDGRIDGVQVFIDDIIIWGRNKDQHDQRVKIVLDRIRKSGLKLNTNKCQFQVQSISFLGDKLTAEGIQPDNDKVADIRAMPAPKNIDELQTRLGLIKYLGRFIHNLSAETANMRHLLETDVEFRWTSTHETEWNYVKQVIVSEPVLKFYDPSLPTMISSDASKDSIGAVLLHEHDSRWHPVSFALCTLTSAETRYARIEKETLGIAFGYENFTSIFMAKK</sequence>
<dbReference type="SUPFAM" id="SSF56672">
    <property type="entry name" value="DNA/RNA polymerases"/>
    <property type="match status" value="1"/>
</dbReference>
<dbReference type="AlphaFoldDB" id="A0AAD9IRY5"/>
<keyword evidence="5" id="KW-1185">Reference proteome</keyword>
<feature type="domain" description="Reverse transcriptase" evidence="2">
    <location>
        <begin position="55"/>
        <end position="106"/>
    </location>
</feature>
<feature type="domain" description="Reverse transcriptase/retrotransposon-derived protein RNase H-like" evidence="3">
    <location>
        <begin position="172"/>
        <end position="265"/>
    </location>
</feature>
<dbReference type="InterPro" id="IPR050951">
    <property type="entry name" value="Retrovirus_Pol_polyprotein"/>
</dbReference>
<dbReference type="FunFam" id="3.30.70.270:FF:000063">
    <property type="entry name" value="Zinc knuckle domaincontaining protein"/>
    <property type="match status" value="1"/>
</dbReference>
<evidence type="ECO:0000313" key="5">
    <source>
        <dbReference type="Proteomes" id="UP001208570"/>
    </source>
</evidence>
<dbReference type="InterPro" id="IPR041577">
    <property type="entry name" value="RT_RNaseH_2"/>
</dbReference>
<dbReference type="PANTHER" id="PTHR37984">
    <property type="entry name" value="PROTEIN CBG26694"/>
    <property type="match status" value="1"/>
</dbReference>
<proteinExistence type="predicted"/>
<dbReference type="InterPro" id="IPR000477">
    <property type="entry name" value="RT_dom"/>
</dbReference>
<dbReference type="Pfam" id="PF17919">
    <property type="entry name" value="RT_RNaseH_2"/>
    <property type="match status" value="1"/>
</dbReference>
<dbReference type="EMBL" id="JAODUP010001575">
    <property type="protein sequence ID" value="KAK2139887.1"/>
    <property type="molecule type" value="Genomic_DNA"/>
</dbReference>
<name>A0AAD9IRY5_9ANNE</name>
<dbReference type="InterPro" id="IPR043128">
    <property type="entry name" value="Rev_trsase/Diguanyl_cyclase"/>
</dbReference>
<evidence type="ECO:0000259" key="2">
    <source>
        <dbReference type="Pfam" id="PF00078"/>
    </source>
</evidence>
<comment type="caution">
    <text evidence="4">The sequence shown here is derived from an EMBL/GenBank/DDBJ whole genome shotgun (WGS) entry which is preliminary data.</text>
</comment>
<protein>
    <recommendedName>
        <fullName evidence="6">Reverse transcriptase domain-containing protein</fullName>
    </recommendedName>
</protein>
<organism evidence="4 5">
    <name type="scientific">Paralvinella palmiformis</name>
    <dbReference type="NCBI Taxonomy" id="53620"/>
    <lineage>
        <taxon>Eukaryota</taxon>
        <taxon>Metazoa</taxon>
        <taxon>Spiralia</taxon>
        <taxon>Lophotrochozoa</taxon>
        <taxon>Annelida</taxon>
        <taxon>Polychaeta</taxon>
        <taxon>Sedentaria</taxon>
        <taxon>Canalipalpata</taxon>
        <taxon>Terebellida</taxon>
        <taxon>Terebelliformia</taxon>
        <taxon>Alvinellidae</taxon>
        <taxon>Paralvinella</taxon>
    </lineage>
</organism>
<dbReference type="Pfam" id="PF00078">
    <property type="entry name" value="RVT_1"/>
    <property type="match status" value="1"/>
</dbReference>
<evidence type="ECO:0000256" key="1">
    <source>
        <dbReference type="ARBA" id="ARBA00023268"/>
    </source>
</evidence>